<feature type="region of interest" description="Disordered" evidence="1">
    <location>
        <begin position="255"/>
        <end position="280"/>
    </location>
</feature>
<sequence length="280" mass="31346">MAQASSWWQDVVNQLPNSLFVEFQSQSRTFKFFSGKQSSSSRYLLLGLIVAMTIIFSNRRLFGATSIGVVTMWLVYRLQSGNWQSYWSSLRQLLTGANSQLAVAVISGGFATLFSYVAIAIGTQTQSSWISLAILLQALGTLAILGLLVWQILAQQTKPDQAKLDQMLADLTHADPLKRLIAVRYLTSSVERSDFNHKIWIADYFRLMLNQEQEAIIRDAILDGLNLWENYPKLGEATAPFSMPVNVKRHDVKARKLQGQRGRGAEGQRGRGAGEFFPNP</sequence>
<keyword evidence="2" id="KW-1133">Transmembrane helix</keyword>
<evidence type="ECO:0000313" key="3">
    <source>
        <dbReference type="EMBL" id="MFB2893666.1"/>
    </source>
</evidence>
<accession>A0ABV4XPM2</accession>
<evidence type="ECO:0000313" key="4">
    <source>
        <dbReference type="Proteomes" id="UP001576784"/>
    </source>
</evidence>
<name>A0ABV4XPM2_9CYAN</name>
<evidence type="ECO:0000256" key="1">
    <source>
        <dbReference type="SAM" id="MobiDB-lite"/>
    </source>
</evidence>
<dbReference type="RefSeq" id="WP_413263325.1">
    <property type="nucleotide sequence ID" value="NZ_JBHFNR010000082.1"/>
</dbReference>
<reference evidence="3 4" key="1">
    <citation type="submission" date="2024-09" db="EMBL/GenBank/DDBJ databases">
        <title>Floridaenema gen nov. (Aerosakkonemataceae, Aerosakkonematales ord. nov., Cyanobacteria) from benthic tropical and subtropical fresh waters, with the description of four new species.</title>
        <authorList>
            <person name="Moretto J.A."/>
            <person name="Berthold D.E."/>
            <person name="Lefler F.W."/>
            <person name="Huang I.-S."/>
            <person name="Laughinghouse H. IV."/>
        </authorList>
    </citation>
    <scope>NUCLEOTIDE SEQUENCE [LARGE SCALE GENOMIC DNA]</scope>
    <source>
        <strain evidence="3 4">BLCC-F50</strain>
    </source>
</reference>
<protein>
    <submittedName>
        <fullName evidence="3">Uncharacterized protein</fullName>
    </submittedName>
</protein>
<keyword evidence="2" id="KW-0472">Membrane</keyword>
<dbReference type="Proteomes" id="UP001576784">
    <property type="component" value="Unassembled WGS sequence"/>
</dbReference>
<feature type="transmembrane region" description="Helical" evidence="2">
    <location>
        <begin position="129"/>
        <end position="153"/>
    </location>
</feature>
<proteinExistence type="predicted"/>
<keyword evidence="2" id="KW-0812">Transmembrane</keyword>
<comment type="caution">
    <text evidence="3">The sequence shown here is derived from an EMBL/GenBank/DDBJ whole genome shotgun (WGS) entry which is preliminary data.</text>
</comment>
<dbReference type="EMBL" id="JBHFNR010000082">
    <property type="protein sequence ID" value="MFB2893666.1"/>
    <property type="molecule type" value="Genomic_DNA"/>
</dbReference>
<organism evidence="3 4">
    <name type="scientific">Floridaenema flaviceps BLCC-F50</name>
    <dbReference type="NCBI Taxonomy" id="3153642"/>
    <lineage>
        <taxon>Bacteria</taxon>
        <taxon>Bacillati</taxon>
        <taxon>Cyanobacteriota</taxon>
        <taxon>Cyanophyceae</taxon>
        <taxon>Oscillatoriophycideae</taxon>
        <taxon>Aerosakkonematales</taxon>
        <taxon>Aerosakkonemataceae</taxon>
        <taxon>Floridanema</taxon>
        <taxon>Floridanema flaviceps</taxon>
    </lineage>
</organism>
<feature type="transmembrane region" description="Helical" evidence="2">
    <location>
        <begin position="61"/>
        <end position="79"/>
    </location>
</feature>
<gene>
    <name evidence="3" type="ORF">ACE1CI_12210</name>
</gene>
<evidence type="ECO:0000256" key="2">
    <source>
        <dbReference type="SAM" id="Phobius"/>
    </source>
</evidence>
<feature type="transmembrane region" description="Helical" evidence="2">
    <location>
        <begin position="99"/>
        <end position="122"/>
    </location>
</feature>
<feature type="transmembrane region" description="Helical" evidence="2">
    <location>
        <begin position="40"/>
        <end position="56"/>
    </location>
</feature>
<keyword evidence="4" id="KW-1185">Reference proteome</keyword>